<dbReference type="Pfam" id="PF13377">
    <property type="entry name" value="Peripla_BP_3"/>
    <property type="match status" value="1"/>
</dbReference>
<name>A0A1G7WEA7_9PSEU</name>
<dbReference type="SUPFAM" id="SSF53822">
    <property type="entry name" value="Periplasmic binding protein-like I"/>
    <property type="match status" value="1"/>
</dbReference>
<protein>
    <submittedName>
        <fullName evidence="5">DNA-binding transcriptional regulator, LacI/PurR family</fullName>
    </submittedName>
</protein>
<sequence length="332" mass="34640">MGTKAGKRVTAADVARSLGLSRATVGFVLNGTTEQRISEATRDRVLAEAARLGYRPHTAAQALRRGSSRLILLIIPDWPVDFSVSKCVEEASHTLEEAGYSLVTQTHHPVGTARPLWELLDPEVVVGFAPFTPDDVTAMQGCGVTKIVPGLEPNPSTPDPLGLHDGPRLQVEHLRARGHERLGFAATSDSRVSGLVESRLAAAQEAAAASGLPPLVVRTVDGSPDAAGQAVQDWLRGDVTGVVAYNDDSAARVIGAAIRAGRDVPADLAVIGHDDSPYTALFVPSISSIRIDYAGLGRHLAELALHAATGQPLSGDGVDAATAVVARESTAS</sequence>
<proteinExistence type="predicted"/>
<dbReference type="InterPro" id="IPR028082">
    <property type="entry name" value="Peripla_BP_I"/>
</dbReference>
<keyword evidence="3" id="KW-0804">Transcription</keyword>
<evidence type="ECO:0000256" key="3">
    <source>
        <dbReference type="ARBA" id="ARBA00023163"/>
    </source>
</evidence>
<dbReference type="Gene3D" id="3.40.50.2300">
    <property type="match status" value="2"/>
</dbReference>
<organism evidence="5 6">
    <name type="scientific">Lentzea fradiae</name>
    <dbReference type="NCBI Taxonomy" id="200378"/>
    <lineage>
        <taxon>Bacteria</taxon>
        <taxon>Bacillati</taxon>
        <taxon>Actinomycetota</taxon>
        <taxon>Actinomycetes</taxon>
        <taxon>Pseudonocardiales</taxon>
        <taxon>Pseudonocardiaceae</taxon>
        <taxon>Lentzea</taxon>
    </lineage>
</organism>
<dbReference type="Gene3D" id="1.10.260.40">
    <property type="entry name" value="lambda repressor-like DNA-binding domains"/>
    <property type="match status" value="1"/>
</dbReference>
<dbReference type="InterPro" id="IPR010982">
    <property type="entry name" value="Lambda_DNA-bd_dom_sf"/>
</dbReference>
<dbReference type="GO" id="GO:0003700">
    <property type="term" value="F:DNA-binding transcription factor activity"/>
    <property type="evidence" value="ECO:0007669"/>
    <property type="project" value="TreeGrafter"/>
</dbReference>
<dbReference type="InterPro" id="IPR000843">
    <property type="entry name" value="HTH_LacI"/>
</dbReference>
<dbReference type="AlphaFoldDB" id="A0A1G7WEA7"/>
<evidence type="ECO:0000313" key="6">
    <source>
        <dbReference type="Proteomes" id="UP000199623"/>
    </source>
</evidence>
<dbReference type="InterPro" id="IPR046335">
    <property type="entry name" value="LacI/GalR-like_sensor"/>
</dbReference>
<gene>
    <name evidence="5" type="ORF">SAMN05216553_110326</name>
</gene>
<dbReference type="SMART" id="SM00354">
    <property type="entry name" value="HTH_LACI"/>
    <property type="match status" value="1"/>
</dbReference>
<dbReference type="Proteomes" id="UP000199623">
    <property type="component" value="Unassembled WGS sequence"/>
</dbReference>
<dbReference type="EMBL" id="FNCC01000010">
    <property type="protein sequence ID" value="SDG70312.1"/>
    <property type="molecule type" value="Genomic_DNA"/>
</dbReference>
<keyword evidence="6" id="KW-1185">Reference proteome</keyword>
<dbReference type="OrthoDB" id="3288692at2"/>
<evidence type="ECO:0000259" key="4">
    <source>
        <dbReference type="PROSITE" id="PS50932"/>
    </source>
</evidence>
<keyword evidence="2 5" id="KW-0238">DNA-binding</keyword>
<evidence type="ECO:0000256" key="1">
    <source>
        <dbReference type="ARBA" id="ARBA00023015"/>
    </source>
</evidence>
<dbReference type="CDD" id="cd01392">
    <property type="entry name" value="HTH_LacI"/>
    <property type="match status" value="1"/>
</dbReference>
<accession>A0A1G7WEA7</accession>
<dbReference type="Pfam" id="PF00356">
    <property type="entry name" value="LacI"/>
    <property type="match status" value="1"/>
</dbReference>
<dbReference type="PANTHER" id="PTHR30146">
    <property type="entry name" value="LACI-RELATED TRANSCRIPTIONAL REPRESSOR"/>
    <property type="match status" value="1"/>
</dbReference>
<dbReference type="STRING" id="200378.SAMN05216553_110326"/>
<dbReference type="SUPFAM" id="SSF47413">
    <property type="entry name" value="lambda repressor-like DNA-binding domains"/>
    <property type="match status" value="1"/>
</dbReference>
<evidence type="ECO:0000313" key="5">
    <source>
        <dbReference type="EMBL" id="SDG70312.1"/>
    </source>
</evidence>
<dbReference type="GO" id="GO:0000976">
    <property type="term" value="F:transcription cis-regulatory region binding"/>
    <property type="evidence" value="ECO:0007669"/>
    <property type="project" value="TreeGrafter"/>
</dbReference>
<feature type="domain" description="HTH lacI-type" evidence="4">
    <location>
        <begin position="9"/>
        <end position="65"/>
    </location>
</feature>
<evidence type="ECO:0000256" key="2">
    <source>
        <dbReference type="ARBA" id="ARBA00023125"/>
    </source>
</evidence>
<dbReference type="PANTHER" id="PTHR30146:SF153">
    <property type="entry name" value="LACTOSE OPERON REPRESSOR"/>
    <property type="match status" value="1"/>
</dbReference>
<reference evidence="6" key="1">
    <citation type="submission" date="2016-10" db="EMBL/GenBank/DDBJ databases">
        <authorList>
            <person name="Varghese N."/>
            <person name="Submissions S."/>
        </authorList>
    </citation>
    <scope>NUCLEOTIDE SEQUENCE [LARGE SCALE GENOMIC DNA]</scope>
    <source>
        <strain evidence="6">CGMCC 4.3506</strain>
    </source>
</reference>
<keyword evidence="1" id="KW-0805">Transcription regulation</keyword>
<dbReference type="PROSITE" id="PS50932">
    <property type="entry name" value="HTH_LACI_2"/>
    <property type="match status" value="1"/>
</dbReference>